<reference evidence="1 2" key="1">
    <citation type="submission" date="2018-09" db="EMBL/GenBank/DDBJ databases">
        <title>Genome sequencing of Lachnoanaerobaculum umeaense DSM 23576.</title>
        <authorList>
            <person name="Kook J.-K."/>
            <person name="Park S.-N."/>
            <person name="Lim Y.K."/>
        </authorList>
    </citation>
    <scope>NUCLEOTIDE SEQUENCE [LARGE SCALE GENOMIC DNA]</scope>
    <source>
        <strain evidence="2">DSM 23576 \ CCUG 58757</strain>
    </source>
</reference>
<dbReference type="InterPro" id="IPR009577">
    <property type="entry name" value="Sm_multidrug_ex"/>
</dbReference>
<evidence type="ECO:0000313" key="1">
    <source>
        <dbReference type="EMBL" id="AYA99222.1"/>
    </source>
</evidence>
<dbReference type="Proteomes" id="UP000265562">
    <property type="component" value="Chromosome"/>
</dbReference>
<dbReference type="PANTHER" id="PTHR36007">
    <property type="entry name" value="TRANSPORT PROTEIN-RELATED"/>
    <property type="match status" value="1"/>
</dbReference>
<proteinExistence type="predicted"/>
<sequence>MAEKLAKSLINMMGGLLSLSFGKQLIVFIISMLPILELRGGLIAASLLGLPPIESYLIAILGNIIPVPFILLLMNKMLKAMEKSRFKIFNKIHSFLHKKIMKNKDSIEKYGFWGLVLFVGIPLPGTGAWTGSIIAAFLEMDRKKAFFAILLGMLMASIIMMIISFGLIKSIV</sequence>
<accession>A0A385PYZ8</accession>
<dbReference type="EMBL" id="CP032364">
    <property type="protein sequence ID" value="AYA99222.1"/>
    <property type="molecule type" value="Genomic_DNA"/>
</dbReference>
<dbReference type="RefSeq" id="WP_111525579.1">
    <property type="nucleotide sequence ID" value="NZ_CP032364.1"/>
</dbReference>
<organism evidence="1 2">
    <name type="scientific">Lachnoanaerobaculum umeaense</name>
    <dbReference type="NCBI Taxonomy" id="617123"/>
    <lineage>
        <taxon>Bacteria</taxon>
        <taxon>Bacillati</taxon>
        <taxon>Bacillota</taxon>
        <taxon>Clostridia</taxon>
        <taxon>Lachnospirales</taxon>
        <taxon>Lachnospiraceae</taxon>
        <taxon>Lachnoanaerobaculum</taxon>
    </lineage>
</organism>
<evidence type="ECO:0000313" key="2">
    <source>
        <dbReference type="Proteomes" id="UP000265562"/>
    </source>
</evidence>
<dbReference type="OrthoDB" id="360192at2"/>
<protein>
    <submittedName>
        <fullName evidence="1">Small multi-drug export protein</fullName>
    </submittedName>
</protein>
<keyword evidence="2" id="KW-1185">Reference proteome</keyword>
<dbReference type="KEGG" id="lua:D4A81_04300"/>
<dbReference type="Pfam" id="PF06695">
    <property type="entry name" value="Sm_multidrug_ex"/>
    <property type="match status" value="1"/>
</dbReference>
<dbReference type="AlphaFoldDB" id="A0A385PYZ8"/>
<dbReference type="PANTHER" id="PTHR36007:SF2">
    <property type="entry name" value="TRANSPORT PROTEIN-RELATED"/>
    <property type="match status" value="1"/>
</dbReference>
<gene>
    <name evidence="1" type="ORF">D4A81_04300</name>
</gene>
<name>A0A385PYZ8_9FIRM</name>